<dbReference type="EMBL" id="QXZZ01000033">
    <property type="protein sequence ID" value="RJY50186.1"/>
    <property type="molecule type" value="Genomic_DNA"/>
</dbReference>
<comment type="similarity">
    <text evidence="1 4 7">Belongs to the tRNA pseudouridine synthase TruA family.</text>
</comment>
<dbReference type="Proteomes" id="UP000070226">
    <property type="component" value="Unassembled WGS sequence"/>
</dbReference>
<gene>
    <name evidence="4 10" type="primary">truA</name>
    <name evidence="10" type="ORF">D2965_06830</name>
    <name evidence="9" type="ORF">HMPREF3233_00896</name>
</gene>
<dbReference type="GO" id="GO:0031119">
    <property type="term" value="P:tRNA pseudouridine synthesis"/>
    <property type="evidence" value="ECO:0007669"/>
    <property type="project" value="UniProtKB-UniRule"/>
</dbReference>
<dbReference type="PATRIC" id="fig|39777.7.peg.880"/>
<dbReference type="FunFam" id="3.30.70.580:FF:000001">
    <property type="entry name" value="tRNA pseudouridine synthase A"/>
    <property type="match status" value="1"/>
</dbReference>
<dbReference type="EC" id="5.4.99.12" evidence="4"/>
<evidence type="ECO:0000313" key="10">
    <source>
        <dbReference type="EMBL" id="RJY50186.1"/>
    </source>
</evidence>
<evidence type="ECO:0000256" key="4">
    <source>
        <dbReference type="HAMAP-Rule" id="MF_00171"/>
    </source>
</evidence>
<reference evidence="10 12" key="2">
    <citation type="submission" date="2018-09" db="EMBL/GenBank/DDBJ databases">
        <title>Genome sequence of Veillonella atypica isolated from periodontal Korean patients.</title>
        <authorList>
            <person name="Lee J.-H."/>
            <person name="Moon J.-H."/>
            <person name="Shin S.-Y."/>
        </authorList>
    </citation>
    <scope>NUCLEOTIDE SEQUENCE [LARGE SCALE GENOMIC DNA]</scope>
    <source>
        <strain evidence="10 12">KHUD_V1</strain>
    </source>
</reference>
<evidence type="ECO:0000259" key="8">
    <source>
        <dbReference type="Pfam" id="PF01416"/>
    </source>
</evidence>
<comment type="catalytic activity">
    <reaction evidence="4 7">
        <text>uridine(38/39/40) in tRNA = pseudouridine(38/39/40) in tRNA</text>
        <dbReference type="Rhea" id="RHEA:22376"/>
        <dbReference type="Rhea" id="RHEA-COMP:10085"/>
        <dbReference type="Rhea" id="RHEA-COMP:10087"/>
        <dbReference type="ChEBI" id="CHEBI:65314"/>
        <dbReference type="ChEBI" id="CHEBI:65315"/>
        <dbReference type="EC" id="5.4.99.12"/>
    </reaction>
</comment>
<feature type="domain" description="Pseudouridine synthase I TruA alpha/beta" evidence="8">
    <location>
        <begin position="147"/>
        <end position="246"/>
    </location>
</feature>
<dbReference type="PIRSF" id="PIRSF001430">
    <property type="entry name" value="tRNA_psdUrid_synth"/>
    <property type="match status" value="1"/>
</dbReference>
<dbReference type="NCBIfam" id="TIGR00071">
    <property type="entry name" value="hisT_truA"/>
    <property type="match status" value="1"/>
</dbReference>
<sequence length="261" mass="28890">MRNIRLIVAYDGTDLAGYQKQPADKGITVQGALEKALSIICAEPIQIYGASRTDAGVHARFQVCAFQTSGSIPVENIPRATIAHLPKDIVVTEAVEIPLDWKPRHNIFGKEYIYSIYNREIADPMGQRYHWHVKKPLDVEAMRQAGKALEGTHDFSTLKGANTTPVDPVKTIYAIGIKEKAGRIDISVVGDGFLYHMVRNIAGLLVDIGLGRKSVARIPELLAAKDRKRIGKTAPAQGLVLEEIFFTTDRLHAVIERIKEE</sequence>
<dbReference type="AlphaFoldDB" id="A0A133S573"/>
<dbReference type="STRING" id="39777.B7L28_07435"/>
<dbReference type="GO" id="GO:0003723">
    <property type="term" value="F:RNA binding"/>
    <property type="evidence" value="ECO:0007669"/>
    <property type="project" value="InterPro"/>
</dbReference>
<dbReference type="PANTHER" id="PTHR11142:SF0">
    <property type="entry name" value="TRNA PSEUDOURIDINE SYNTHASE-LIKE 1"/>
    <property type="match status" value="1"/>
</dbReference>
<evidence type="ECO:0000256" key="1">
    <source>
        <dbReference type="ARBA" id="ARBA00009375"/>
    </source>
</evidence>
<reference evidence="9 11" key="1">
    <citation type="submission" date="2016-01" db="EMBL/GenBank/DDBJ databases">
        <authorList>
            <person name="Oliw E.H."/>
        </authorList>
    </citation>
    <scope>NUCLEOTIDE SEQUENCE [LARGE SCALE GENOMIC DNA]</scope>
    <source>
        <strain evidence="9 11">CMW7756B</strain>
    </source>
</reference>
<evidence type="ECO:0000256" key="5">
    <source>
        <dbReference type="PIRSR" id="PIRSR001430-1"/>
    </source>
</evidence>
<keyword evidence="3 4" id="KW-0413">Isomerase</keyword>
<dbReference type="CDD" id="cd02570">
    <property type="entry name" value="PseudoU_synth_EcTruA"/>
    <property type="match status" value="1"/>
</dbReference>
<dbReference type="HAMAP" id="MF_00171">
    <property type="entry name" value="TruA"/>
    <property type="match status" value="1"/>
</dbReference>
<protein>
    <recommendedName>
        <fullName evidence="4">tRNA pseudouridine synthase A</fullName>
        <ecNumber evidence="4">5.4.99.12</ecNumber>
    </recommendedName>
    <alternativeName>
        <fullName evidence="4">tRNA pseudouridine(38-40) synthase</fullName>
    </alternativeName>
    <alternativeName>
        <fullName evidence="4">tRNA pseudouridylate synthase I</fullName>
    </alternativeName>
    <alternativeName>
        <fullName evidence="4">tRNA-uridine isomerase I</fullName>
    </alternativeName>
</protein>
<keyword evidence="2 4" id="KW-0819">tRNA processing</keyword>
<comment type="function">
    <text evidence="4">Formation of pseudouridine at positions 38, 39 and 40 in the anticodon stem and loop of transfer RNAs.</text>
</comment>
<evidence type="ECO:0000256" key="6">
    <source>
        <dbReference type="PIRSR" id="PIRSR001430-2"/>
    </source>
</evidence>
<dbReference type="Gene3D" id="3.30.70.580">
    <property type="entry name" value="Pseudouridine synthase I, catalytic domain, N-terminal subdomain"/>
    <property type="match status" value="1"/>
</dbReference>
<proteinExistence type="inferred from homology"/>
<comment type="caution">
    <text evidence="4">Lacks conserved residue(s) required for the propagation of feature annotation.</text>
</comment>
<feature type="binding site" evidence="4 6">
    <location>
        <position position="112"/>
    </location>
    <ligand>
        <name>substrate</name>
    </ligand>
</feature>
<name>A0A133S573_9FIRM</name>
<dbReference type="SUPFAM" id="SSF55120">
    <property type="entry name" value="Pseudouridine synthase"/>
    <property type="match status" value="1"/>
</dbReference>
<dbReference type="EMBL" id="LRQT01000021">
    <property type="protein sequence ID" value="KXA64670.1"/>
    <property type="molecule type" value="Genomic_DNA"/>
</dbReference>
<dbReference type="InterPro" id="IPR020097">
    <property type="entry name" value="PsdUridine_synth_TruA_a/b_dom"/>
</dbReference>
<dbReference type="InterPro" id="IPR020094">
    <property type="entry name" value="TruA/RsuA/RluB/E/F_N"/>
</dbReference>
<evidence type="ECO:0000256" key="2">
    <source>
        <dbReference type="ARBA" id="ARBA00022694"/>
    </source>
</evidence>
<evidence type="ECO:0000313" key="9">
    <source>
        <dbReference type="EMBL" id="KXA64670.1"/>
    </source>
</evidence>
<dbReference type="Proteomes" id="UP000277803">
    <property type="component" value="Unassembled WGS sequence"/>
</dbReference>
<dbReference type="Gene3D" id="3.30.70.660">
    <property type="entry name" value="Pseudouridine synthase I, catalytic domain, C-terminal subdomain"/>
    <property type="match status" value="1"/>
</dbReference>
<dbReference type="InterPro" id="IPR020095">
    <property type="entry name" value="PsdUridine_synth_TruA_C"/>
</dbReference>
<dbReference type="GO" id="GO:0160147">
    <property type="term" value="F:tRNA pseudouridine(38-40) synthase activity"/>
    <property type="evidence" value="ECO:0007669"/>
    <property type="project" value="UniProtKB-EC"/>
</dbReference>
<organism evidence="9">
    <name type="scientific">Veillonella atypica</name>
    <dbReference type="NCBI Taxonomy" id="39777"/>
    <lineage>
        <taxon>Bacteria</taxon>
        <taxon>Bacillati</taxon>
        <taxon>Bacillota</taxon>
        <taxon>Negativicutes</taxon>
        <taxon>Veillonellales</taxon>
        <taxon>Veillonellaceae</taxon>
        <taxon>Veillonella</taxon>
    </lineage>
</organism>
<accession>A0A133S573</accession>
<evidence type="ECO:0000256" key="3">
    <source>
        <dbReference type="ARBA" id="ARBA00023235"/>
    </source>
</evidence>
<dbReference type="GeneID" id="57774964"/>
<feature type="active site" description="Nucleophile" evidence="4 5">
    <location>
        <position position="54"/>
    </location>
</feature>
<dbReference type="Pfam" id="PF01416">
    <property type="entry name" value="PseudoU_synth_1"/>
    <property type="match status" value="2"/>
</dbReference>
<evidence type="ECO:0000313" key="12">
    <source>
        <dbReference type="Proteomes" id="UP000277803"/>
    </source>
</evidence>
<dbReference type="PANTHER" id="PTHR11142">
    <property type="entry name" value="PSEUDOURIDYLATE SYNTHASE"/>
    <property type="match status" value="1"/>
</dbReference>
<comment type="caution">
    <text evidence="9">The sequence shown here is derived from an EMBL/GenBank/DDBJ whole genome shotgun (WGS) entry which is preliminary data.</text>
</comment>
<dbReference type="InterPro" id="IPR020103">
    <property type="entry name" value="PsdUridine_synth_cat_dom_sf"/>
</dbReference>
<evidence type="ECO:0000256" key="7">
    <source>
        <dbReference type="RuleBase" id="RU003792"/>
    </source>
</evidence>
<dbReference type="InterPro" id="IPR001406">
    <property type="entry name" value="PsdUridine_synth_TruA"/>
</dbReference>
<feature type="domain" description="Pseudouridine synthase I TruA alpha/beta" evidence="8">
    <location>
        <begin position="7"/>
        <end position="104"/>
    </location>
</feature>
<evidence type="ECO:0000313" key="11">
    <source>
        <dbReference type="Proteomes" id="UP000070226"/>
    </source>
</evidence>
<comment type="subunit">
    <text evidence="4">Homodimer.</text>
</comment>
<dbReference type="RefSeq" id="WP_016476505.1">
    <property type="nucleotide sequence ID" value="NZ_CABKSO010000001.1"/>
</dbReference>